<feature type="transmembrane region" description="Helical" evidence="2">
    <location>
        <begin position="101"/>
        <end position="126"/>
    </location>
</feature>
<evidence type="ECO:0000313" key="5">
    <source>
        <dbReference type="Proteomes" id="UP000221165"/>
    </source>
</evidence>
<evidence type="ECO:0008006" key="6">
    <source>
        <dbReference type="Google" id="ProtNLM"/>
    </source>
</evidence>
<dbReference type="EMBL" id="MIGC01006294">
    <property type="protein sequence ID" value="PHJ16278.1"/>
    <property type="molecule type" value="Genomic_DNA"/>
</dbReference>
<keyword evidence="2" id="KW-1133">Transmembrane helix</keyword>
<accession>A0A2C6KI00</accession>
<feature type="non-terminal residue" evidence="4">
    <location>
        <position position="189"/>
    </location>
</feature>
<dbReference type="RefSeq" id="XP_067918007.1">
    <property type="nucleotide sequence ID" value="XM_068070016.1"/>
</dbReference>
<keyword evidence="5" id="KW-1185">Reference proteome</keyword>
<comment type="caution">
    <text evidence="4">The sequence shown here is derived from an EMBL/GenBank/DDBJ whole genome shotgun (WGS) entry which is preliminary data.</text>
</comment>
<keyword evidence="2" id="KW-0812">Transmembrane</keyword>
<dbReference type="VEuPathDB" id="ToxoDB:CSUI_009907"/>
<protein>
    <recommendedName>
        <fullName evidence="6">Transmembrane protein</fullName>
    </recommendedName>
</protein>
<evidence type="ECO:0000256" key="3">
    <source>
        <dbReference type="SAM" id="SignalP"/>
    </source>
</evidence>
<sequence length="189" mass="20304">MASFGDATLVAMFFLLISLGSSVVSGVSMNEPAAGYTEPYNGVQHGRARVIDTLVAADGTEEQPHHDLFSNQPSRAPRRKNARSAGFTKKLSVRMTKTLSVVSVLLAAIVLAVALWRLAIVVGICLENDETPHAGSTPRSLGEGEAIELCRRLNNGDSEGDPEAGYAKGRRARSRRRKKALRALCICLT</sequence>
<keyword evidence="3" id="KW-0732">Signal</keyword>
<gene>
    <name evidence="4" type="ORF">CSUI_009907</name>
</gene>
<evidence type="ECO:0000256" key="2">
    <source>
        <dbReference type="SAM" id="Phobius"/>
    </source>
</evidence>
<name>A0A2C6KI00_9APIC</name>
<dbReference type="GeneID" id="94433227"/>
<dbReference type="AlphaFoldDB" id="A0A2C6KI00"/>
<keyword evidence="2" id="KW-0472">Membrane</keyword>
<feature type="region of interest" description="Disordered" evidence="1">
    <location>
        <begin position="61"/>
        <end position="83"/>
    </location>
</feature>
<dbReference type="Proteomes" id="UP000221165">
    <property type="component" value="Unassembled WGS sequence"/>
</dbReference>
<feature type="chain" id="PRO_5012406283" description="Transmembrane protein" evidence="3">
    <location>
        <begin position="27"/>
        <end position="189"/>
    </location>
</feature>
<evidence type="ECO:0000313" key="4">
    <source>
        <dbReference type="EMBL" id="PHJ16278.1"/>
    </source>
</evidence>
<proteinExistence type="predicted"/>
<reference evidence="4 5" key="1">
    <citation type="journal article" date="2017" name="Int. J. Parasitol.">
        <title>The genome of the protozoan parasite Cystoisospora suis and a reverse vaccinology approach to identify vaccine candidates.</title>
        <authorList>
            <person name="Palmieri N."/>
            <person name="Shrestha A."/>
            <person name="Ruttkowski B."/>
            <person name="Beck T."/>
            <person name="Vogl C."/>
            <person name="Tomley F."/>
            <person name="Blake D.P."/>
            <person name="Joachim A."/>
        </authorList>
    </citation>
    <scope>NUCLEOTIDE SEQUENCE [LARGE SCALE GENOMIC DNA]</scope>
    <source>
        <strain evidence="4 5">Wien I</strain>
    </source>
</reference>
<feature type="signal peptide" evidence="3">
    <location>
        <begin position="1"/>
        <end position="26"/>
    </location>
</feature>
<organism evidence="4 5">
    <name type="scientific">Cystoisospora suis</name>
    <dbReference type="NCBI Taxonomy" id="483139"/>
    <lineage>
        <taxon>Eukaryota</taxon>
        <taxon>Sar</taxon>
        <taxon>Alveolata</taxon>
        <taxon>Apicomplexa</taxon>
        <taxon>Conoidasida</taxon>
        <taxon>Coccidia</taxon>
        <taxon>Eucoccidiorida</taxon>
        <taxon>Eimeriorina</taxon>
        <taxon>Sarcocystidae</taxon>
        <taxon>Cystoisospora</taxon>
    </lineage>
</organism>
<evidence type="ECO:0000256" key="1">
    <source>
        <dbReference type="SAM" id="MobiDB-lite"/>
    </source>
</evidence>